<dbReference type="CDD" id="cd11646">
    <property type="entry name" value="Precorrin_3B_C17_MT"/>
    <property type="match status" value="1"/>
</dbReference>
<evidence type="ECO:0000313" key="8">
    <source>
        <dbReference type="Proteomes" id="UP000005139"/>
    </source>
</evidence>
<dbReference type="InterPro" id="IPR035996">
    <property type="entry name" value="4pyrrol_Methylase_sf"/>
</dbReference>
<evidence type="ECO:0000259" key="6">
    <source>
        <dbReference type="Pfam" id="PF00590"/>
    </source>
</evidence>
<evidence type="ECO:0000256" key="2">
    <source>
        <dbReference type="ARBA" id="ARBA00022573"/>
    </source>
</evidence>
<dbReference type="PANTHER" id="PTHR47036:SF1">
    <property type="entry name" value="COBALT-FACTOR III C(17)-METHYLTRANSFERASE-RELATED"/>
    <property type="match status" value="1"/>
</dbReference>
<dbReference type="GO" id="GO:0009236">
    <property type="term" value="P:cobalamin biosynthetic process"/>
    <property type="evidence" value="ECO:0007669"/>
    <property type="project" value="UniProtKB-UniPathway"/>
</dbReference>
<dbReference type="EMBL" id="AAWL01000006">
    <property type="protein sequence ID" value="EAX47824.1"/>
    <property type="molecule type" value="Genomic_DNA"/>
</dbReference>
<dbReference type="InterPro" id="IPR006363">
    <property type="entry name" value="Cbl_synth_CobJ/CibH_dom"/>
</dbReference>
<dbReference type="eggNOG" id="COG1010">
    <property type="taxonomic scope" value="Bacteria"/>
</dbReference>
<reference evidence="7 8" key="2">
    <citation type="submission" date="2007-01" db="EMBL/GenBank/DDBJ databases">
        <title>Sequencing of the draft genome and assembly of Thermosinus carboxydivorans Nor1.</title>
        <authorList>
            <consortium name="US DOE Joint Genome Institute (JGI-PGF)"/>
            <person name="Copeland A."/>
            <person name="Lucas S."/>
            <person name="Lapidus A."/>
            <person name="Barry K."/>
            <person name="Glavina del Rio T."/>
            <person name="Dalin E."/>
            <person name="Tice H."/>
            <person name="Bruce D."/>
            <person name="Pitluck S."/>
            <person name="Richardson P."/>
        </authorList>
    </citation>
    <scope>NUCLEOTIDE SEQUENCE [LARGE SCALE GENOMIC DNA]</scope>
    <source>
        <strain evidence="7 8">Nor1</strain>
    </source>
</reference>
<comment type="caution">
    <text evidence="7">The sequence shown here is derived from an EMBL/GenBank/DDBJ whole genome shotgun (WGS) entry which is preliminary data.</text>
</comment>
<dbReference type="AlphaFoldDB" id="A1HPX2"/>
<dbReference type="GO" id="GO:0032259">
    <property type="term" value="P:methylation"/>
    <property type="evidence" value="ECO:0007669"/>
    <property type="project" value="UniProtKB-KW"/>
</dbReference>
<dbReference type="InterPro" id="IPR014776">
    <property type="entry name" value="4pyrrole_Mease_sub2"/>
</dbReference>
<keyword evidence="2" id="KW-0169">Cobalamin biosynthesis</keyword>
<gene>
    <name evidence="7" type="ORF">TcarDRAFT_1513</name>
</gene>
<dbReference type="Pfam" id="PF00590">
    <property type="entry name" value="TP_methylase"/>
    <property type="match status" value="1"/>
</dbReference>
<dbReference type="UniPathway" id="UPA00148"/>
<reference evidence="7 8" key="1">
    <citation type="submission" date="2007-01" db="EMBL/GenBank/DDBJ databases">
        <title>Annotation of the draft genome assembly of Thermosinus carboxydivorans Nor1.</title>
        <authorList>
            <consortium name="US DOE Joint Genome Institute (JGI-ORNL)"/>
            <person name="Larimer F."/>
            <person name="Land M."/>
            <person name="Hauser L."/>
        </authorList>
    </citation>
    <scope>NUCLEOTIDE SEQUENCE [LARGE SCALE GENOMIC DNA]</scope>
    <source>
        <strain evidence="7 8">Nor1</strain>
    </source>
</reference>
<dbReference type="Gene3D" id="3.40.1010.10">
    <property type="entry name" value="Cobalt-precorrin-4 Transmethylase, Domain 1"/>
    <property type="match status" value="1"/>
</dbReference>
<name>A1HPX2_9FIRM</name>
<dbReference type="Proteomes" id="UP000005139">
    <property type="component" value="Unassembled WGS sequence"/>
</dbReference>
<evidence type="ECO:0000256" key="5">
    <source>
        <dbReference type="ARBA" id="ARBA00022691"/>
    </source>
</evidence>
<comment type="pathway">
    <text evidence="1">Cofactor biosynthesis; adenosylcobalamin biosynthesis.</text>
</comment>
<evidence type="ECO:0000313" key="7">
    <source>
        <dbReference type="EMBL" id="EAX47824.1"/>
    </source>
</evidence>
<dbReference type="InterPro" id="IPR000878">
    <property type="entry name" value="4pyrrol_Mease"/>
</dbReference>
<evidence type="ECO:0000256" key="4">
    <source>
        <dbReference type="ARBA" id="ARBA00022679"/>
    </source>
</evidence>
<keyword evidence="3 7" id="KW-0489">Methyltransferase</keyword>
<dbReference type="OrthoDB" id="9772960at2"/>
<organism evidence="7 8">
    <name type="scientific">Thermosinus carboxydivorans Nor1</name>
    <dbReference type="NCBI Taxonomy" id="401526"/>
    <lineage>
        <taxon>Bacteria</taxon>
        <taxon>Bacillati</taxon>
        <taxon>Bacillota</taxon>
        <taxon>Negativicutes</taxon>
        <taxon>Selenomonadales</taxon>
        <taxon>Sporomusaceae</taxon>
        <taxon>Thermosinus</taxon>
    </lineage>
</organism>
<keyword evidence="5" id="KW-0949">S-adenosyl-L-methionine</keyword>
<evidence type="ECO:0000256" key="3">
    <source>
        <dbReference type="ARBA" id="ARBA00022603"/>
    </source>
</evidence>
<proteinExistence type="predicted"/>
<dbReference type="InterPro" id="IPR014777">
    <property type="entry name" value="4pyrrole_Mease_sub1"/>
</dbReference>
<dbReference type="PANTHER" id="PTHR47036">
    <property type="entry name" value="COBALT-FACTOR III C(17)-METHYLTRANSFERASE-RELATED"/>
    <property type="match status" value="1"/>
</dbReference>
<evidence type="ECO:0000256" key="1">
    <source>
        <dbReference type="ARBA" id="ARBA00004953"/>
    </source>
</evidence>
<protein>
    <submittedName>
        <fullName evidence="7">Precorrin-3B C17-methyltransferase</fullName>
    </submittedName>
</protein>
<dbReference type="InterPro" id="IPR051810">
    <property type="entry name" value="Precorrin_MeTrfase"/>
</dbReference>
<sequence length="274" mass="29348">MRTGGAVRGSDANAFIAQNGISQCNSGHRRGQISVVGIGPGHLSDMSPRAREALVAAEVVVGYDTYLELVRELLADKEVIGTGMMREIERCQVAVDQAIAGKRVAVVSSGDPGIYGMAGLVLELALKAPADVRPAVDIIPGISAVGAAAALLGAPLMHDFAVISLSDLLTPWEVIRKRTEMAAAGDFVIALYNPKSTRRVSQIEEVREIVLRHRPAATPVGIVHHASRPKEKVVLSTLADFTKEFIDMFSLVIIGNSQTYVKDGRMITPRGYRL</sequence>
<feature type="domain" description="Tetrapyrrole methylase" evidence="6">
    <location>
        <begin position="33"/>
        <end position="240"/>
    </location>
</feature>
<dbReference type="GO" id="GO:0008168">
    <property type="term" value="F:methyltransferase activity"/>
    <property type="evidence" value="ECO:0007669"/>
    <property type="project" value="UniProtKB-KW"/>
</dbReference>
<dbReference type="NCBIfam" id="TIGR01466">
    <property type="entry name" value="cobJ_cbiH"/>
    <property type="match status" value="1"/>
</dbReference>
<dbReference type="Gene3D" id="3.30.950.10">
    <property type="entry name" value="Methyltransferase, Cobalt-precorrin-4 Transmethylase, Domain 2"/>
    <property type="match status" value="1"/>
</dbReference>
<keyword evidence="4 7" id="KW-0808">Transferase</keyword>
<keyword evidence="8" id="KW-1185">Reference proteome</keyword>
<accession>A1HPX2</accession>
<dbReference type="SUPFAM" id="SSF53790">
    <property type="entry name" value="Tetrapyrrole methylase"/>
    <property type="match status" value="1"/>
</dbReference>